<dbReference type="NCBIfam" id="NF003818">
    <property type="entry name" value="PRK05409.1"/>
    <property type="match status" value="1"/>
</dbReference>
<evidence type="ECO:0000313" key="1">
    <source>
        <dbReference type="EMBL" id="WOE76233.1"/>
    </source>
</evidence>
<dbReference type="KEGG" id="acoa:RB602_05845"/>
<accession>A0AA97I2G9</accession>
<dbReference type="Proteomes" id="UP001302429">
    <property type="component" value="Chromosome"/>
</dbReference>
<name>A0AA97I2G9_9SPHN</name>
<sequence length="293" mass="32268">MPSSAGIGLKSHHYRDVLAAVDNGTAPGWVEVHPQNYFGAGGPPHRWLTAINDHLPLSLHSVGLSLGSADGLNEHDLEGMARLCERYEVASVSDHISWSGQADDRYPDLLPIPYTQFALDHLASQIDRVQNRLGRQMLVENPSRYLAYDHDEMDEIDFINRLCAMTGCGLLFDINNVEVSATNMKALDGVETMPDPEDYIDRIDPALVGEIHLAGHAREDHDDGPLLIDDHGSPVNDLCWSLYARFIQRAGPKPTLIEWDTDIPEYAVLIAEVQAAQAIMAEKTAPVLETSAS</sequence>
<reference evidence="1 2" key="1">
    <citation type="submission" date="2023-10" db="EMBL/GenBank/DDBJ databases">
        <title>Complete genome sequence of a Sphingomonadaceae bacterium.</title>
        <authorList>
            <person name="Yan C."/>
        </authorList>
    </citation>
    <scope>NUCLEOTIDE SEQUENCE [LARGE SCALE GENOMIC DNA]</scope>
    <source>
        <strain evidence="1 2">SCSIO 66989</strain>
    </source>
</reference>
<dbReference type="AlphaFoldDB" id="A0AA97I2G9"/>
<gene>
    <name evidence="1" type="ORF">RB602_05845</name>
</gene>
<evidence type="ECO:0000313" key="2">
    <source>
        <dbReference type="Proteomes" id="UP001302429"/>
    </source>
</evidence>
<proteinExistence type="predicted"/>
<dbReference type="PANTHER" id="PTHR42194:SF1">
    <property type="entry name" value="UPF0276 PROTEIN HI_1600"/>
    <property type="match status" value="1"/>
</dbReference>
<dbReference type="PANTHER" id="PTHR42194">
    <property type="entry name" value="UPF0276 PROTEIN HI_1600"/>
    <property type="match status" value="1"/>
</dbReference>
<protein>
    <submittedName>
        <fullName evidence="1">DUF692 domain-containing protein</fullName>
    </submittedName>
</protein>
<dbReference type="EMBL" id="CP136594">
    <property type="protein sequence ID" value="WOE76233.1"/>
    <property type="molecule type" value="Genomic_DNA"/>
</dbReference>
<keyword evidence="2" id="KW-1185">Reference proteome</keyword>
<dbReference type="InterPro" id="IPR007801">
    <property type="entry name" value="MbnB/TglH/ChrH"/>
</dbReference>
<dbReference type="RefSeq" id="WP_317083792.1">
    <property type="nucleotide sequence ID" value="NZ_CP136594.1"/>
</dbReference>
<dbReference type="Pfam" id="PF05114">
    <property type="entry name" value="MbnB_TglH_ChrH"/>
    <property type="match status" value="1"/>
</dbReference>
<dbReference type="SUPFAM" id="SSF51658">
    <property type="entry name" value="Xylose isomerase-like"/>
    <property type="match status" value="1"/>
</dbReference>
<organism evidence="1 2">
    <name type="scientific">Alterisphingorhabdus coralli</name>
    <dbReference type="NCBI Taxonomy" id="3071408"/>
    <lineage>
        <taxon>Bacteria</taxon>
        <taxon>Pseudomonadati</taxon>
        <taxon>Pseudomonadota</taxon>
        <taxon>Alphaproteobacteria</taxon>
        <taxon>Sphingomonadales</taxon>
        <taxon>Sphingomonadaceae</taxon>
        <taxon>Alterisphingorhabdus (ex Yan et al. 2024)</taxon>
    </lineage>
</organism>
<dbReference type="InterPro" id="IPR036237">
    <property type="entry name" value="Xyl_isomerase-like_sf"/>
</dbReference>
<dbReference type="Gene3D" id="3.20.20.150">
    <property type="entry name" value="Divalent-metal-dependent TIM barrel enzymes"/>
    <property type="match status" value="1"/>
</dbReference>